<evidence type="ECO:0000313" key="3">
    <source>
        <dbReference type="Proteomes" id="UP000320762"/>
    </source>
</evidence>
<feature type="region of interest" description="Disordered" evidence="1">
    <location>
        <begin position="1"/>
        <end position="21"/>
    </location>
</feature>
<name>A0A550BU61_9AGAR</name>
<evidence type="ECO:0000313" key="2">
    <source>
        <dbReference type="EMBL" id="TRM56081.1"/>
    </source>
</evidence>
<comment type="caution">
    <text evidence="2">The sequence shown here is derived from an EMBL/GenBank/DDBJ whole genome shotgun (WGS) entry which is preliminary data.</text>
</comment>
<dbReference type="AlphaFoldDB" id="A0A550BU61"/>
<accession>A0A550BU61</accession>
<dbReference type="EMBL" id="VDMD01000081">
    <property type="protein sequence ID" value="TRM56081.1"/>
    <property type="molecule type" value="Genomic_DNA"/>
</dbReference>
<dbReference type="OrthoDB" id="3270336at2759"/>
<keyword evidence="3" id="KW-1185">Reference proteome</keyword>
<evidence type="ECO:0000256" key="1">
    <source>
        <dbReference type="SAM" id="MobiDB-lite"/>
    </source>
</evidence>
<gene>
    <name evidence="2" type="ORF">BD626DRAFT_541594</name>
</gene>
<feature type="compositionally biased region" description="Low complexity" evidence="1">
    <location>
        <begin position="9"/>
        <end position="21"/>
    </location>
</feature>
<protein>
    <submittedName>
        <fullName evidence="2">Uncharacterized protein</fullName>
    </submittedName>
</protein>
<organism evidence="2 3">
    <name type="scientific">Schizophyllum amplum</name>
    <dbReference type="NCBI Taxonomy" id="97359"/>
    <lineage>
        <taxon>Eukaryota</taxon>
        <taxon>Fungi</taxon>
        <taxon>Dikarya</taxon>
        <taxon>Basidiomycota</taxon>
        <taxon>Agaricomycotina</taxon>
        <taxon>Agaricomycetes</taxon>
        <taxon>Agaricomycetidae</taxon>
        <taxon>Agaricales</taxon>
        <taxon>Schizophyllaceae</taxon>
        <taxon>Schizophyllum</taxon>
    </lineage>
</organism>
<reference evidence="2 3" key="1">
    <citation type="journal article" date="2019" name="New Phytol.">
        <title>Comparative genomics reveals unique wood-decay strategies and fruiting body development in the Schizophyllaceae.</title>
        <authorList>
            <person name="Almasi E."/>
            <person name="Sahu N."/>
            <person name="Krizsan K."/>
            <person name="Balint B."/>
            <person name="Kovacs G.M."/>
            <person name="Kiss B."/>
            <person name="Cseklye J."/>
            <person name="Drula E."/>
            <person name="Henrissat B."/>
            <person name="Nagy I."/>
            <person name="Chovatia M."/>
            <person name="Adam C."/>
            <person name="LaButti K."/>
            <person name="Lipzen A."/>
            <person name="Riley R."/>
            <person name="Grigoriev I.V."/>
            <person name="Nagy L.G."/>
        </authorList>
    </citation>
    <scope>NUCLEOTIDE SEQUENCE [LARGE SCALE GENOMIC DNA]</scope>
    <source>
        <strain evidence="2 3">NL-1724</strain>
    </source>
</reference>
<sequence>MGDGRYQPTSFSSGSTSNRGSSRFLAMRSRFAAQGRIHVPTFTAHVVAGCNDMQSAWVDSLLDSWRLPTAGVFVDVWNDGYETYVLDFLTVGVSVYLVWGAEGDVSLAQAAIMERDVRIRSYKAYLPHIAGSVSIPAWPDALRVWNAKHTSRQPVYVDMSVDDQPTVDVQMWSDYRRWSAQRRESWFKADEDGGNGFRLRQEKMVSEGGVPAGSRDRAFRWDAIGNGYFLRRRISVHDFDRFWSMYTSKERFWDSVANVWDFITEELQQSTFDTIESDDDLDVLSELVLPSDSVPIQVLLDVSAVYEEDISSEDDLAGIHGVHRPGTCLRMLAEARYGYCVGFTDLRDEWVSSEARGKQSAVQARDIRAVLGEIMTYPRSVVARLEYADDENEEELSEFAGFLAESFTDQTPPWIYCLDFARHNVFSHIVADAGQKIAIRPHVFAEPLGRNTVQYFLCYIDGPTPPPYIVTVDDACLALMCVRLGPALPDAEMLARTLLALGCKFHTFAPVDVYSDSWTSSKPSPVVGMGYRPFGYTLDRLDYALYQTKLKNFLKTRRGRAAAMRGGLIGRIASDFVSIERVLDPVTAHGASDVGYLEFDLEDGMAVCDEELTLDEERLLCGFFMVPNSRMMGIS</sequence>
<dbReference type="Proteomes" id="UP000320762">
    <property type="component" value="Unassembled WGS sequence"/>
</dbReference>
<proteinExistence type="predicted"/>